<protein>
    <recommendedName>
        <fullName evidence="1">Peptidase S74 domain-containing protein</fullName>
    </recommendedName>
</protein>
<dbReference type="AlphaFoldDB" id="A0A0F0LXM7"/>
<dbReference type="OrthoDB" id="5124121at2"/>
<dbReference type="Proteomes" id="UP000033451">
    <property type="component" value="Unassembled WGS sequence"/>
</dbReference>
<dbReference type="InterPro" id="IPR030392">
    <property type="entry name" value="S74_ICA"/>
</dbReference>
<dbReference type="STRING" id="400772.RR49_01152"/>
<keyword evidence="3" id="KW-1185">Reference proteome</keyword>
<feature type="domain" description="Peptidase S74" evidence="1">
    <location>
        <begin position="140"/>
        <end position="261"/>
    </location>
</feature>
<proteinExistence type="predicted"/>
<evidence type="ECO:0000313" key="3">
    <source>
        <dbReference type="Proteomes" id="UP000033451"/>
    </source>
</evidence>
<accession>A0A0F0LXM7</accession>
<evidence type="ECO:0000259" key="1">
    <source>
        <dbReference type="PROSITE" id="PS51688"/>
    </source>
</evidence>
<evidence type="ECO:0000313" key="2">
    <source>
        <dbReference type="EMBL" id="KJL37040.1"/>
    </source>
</evidence>
<sequence>MGSGYSTPAQGELGALIRELQSIQRRLDELETPTGTSVNSLVAQVQQAIANITATVTAAIDLNSYTKAEIDAKVASPGAITPTTVTASGAMSATDVTASGQVSSNGAPLKSQPSYNYPVATSYKGAWIDGATYQIGYSSSAGVTKTGLTAMTADDVNRFLSLTPYWGRYVWDADDSPAKVFLLAGDVQAAGFGPDVAPVVDTTEPLHMVGPDGASILGTDGNPVVIPVGEAYSINYSQLVVPLLAVARAERAARTDLEARVSDLETLMKGRS</sequence>
<dbReference type="RefSeq" id="WP_045247106.1">
    <property type="nucleotide sequence ID" value="NZ_JYIY01000069.1"/>
</dbReference>
<dbReference type="EMBL" id="JYIY01000069">
    <property type="protein sequence ID" value="KJL37040.1"/>
    <property type="molecule type" value="Genomic_DNA"/>
</dbReference>
<dbReference type="PROSITE" id="PS51688">
    <property type="entry name" value="ICA"/>
    <property type="match status" value="1"/>
</dbReference>
<gene>
    <name evidence="2" type="ORF">RR49_01152</name>
</gene>
<reference evidence="2 3" key="1">
    <citation type="submission" date="2015-02" db="EMBL/GenBank/DDBJ databases">
        <title>Draft genome sequences of ten Microbacterium spp. with emphasis on heavy metal contaminated environments.</title>
        <authorList>
            <person name="Corretto E."/>
        </authorList>
    </citation>
    <scope>NUCLEOTIDE SEQUENCE [LARGE SCALE GENOMIC DNA]</scope>
    <source>
        <strain evidence="2 3">DSM 18659</strain>
    </source>
</reference>
<comment type="caution">
    <text evidence="2">The sequence shown here is derived from an EMBL/GenBank/DDBJ whole genome shotgun (WGS) entry which is preliminary data.</text>
</comment>
<organism evidence="2 3">
    <name type="scientific">Microbacterium ginsengisoli</name>
    <dbReference type="NCBI Taxonomy" id="400772"/>
    <lineage>
        <taxon>Bacteria</taxon>
        <taxon>Bacillati</taxon>
        <taxon>Actinomycetota</taxon>
        <taxon>Actinomycetes</taxon>
        <taxon>Micrococcales</taxon>
        <taxon>Microbacteriaceae</taxon>
        <taxon>Microbacterium</taxon>
    </lineage>
</organism>
<name>A0A0F0LXM7_9MICO</name>
<dbReference type="PATRIC" id="fig|400772.4.peg.1175"/>